<dbReference type="PROSITE" id="PS51450">
    <property type="entry name" value="LRR"/>
    <property type="match status" value="1"/>
</dbReference>
<evidence type="ECO:0000259" key="6">
    <source>
        <dbReference type="Pfam" id="PF08263"/>
    </source>
</evidence>
<accession>A0AA38LE00</accession>
<evidence type="ECO:0000256" key="3">
    <source>
        <dbReference type="ARBA" id="ARBA00022729"/>
    </source>
</evidence>
<dbReference type="InterPro" id="IPR001611">
    <property type="entry name" value="Leu-rich_rpt"/>
</dbReference>
<gene>
    <name evidence="7" type="ORF">KI387_019251</name>
</gene>
<evidence type="ECO:0000256" key="4">
    <source>
        <dbReference type="ARBA" id="ARBA00022737"/>
    </source>
</evidence>
<comment type="subcellular location">
    <subcellularLocation>
        <location evidence="1">Membrane</location>
    </subcellularLocation>
</comment>
<dbReference type="FunFam" id="3.80.10.10:FF:000400">
    <property type="entry name" value="Nuclear pore complex protein NUP107"/>
    <property type="match status" value="1"/>
</dbReference>
<proteinExistence type="predicted"/>
<dbReference type="InterPro" id="IPR053211">
    <property type="entry name" value="DNA_repair-toleration"/>
</dbReference>
<keyword evidence="3" id="KW-0732">Signal</keyword>
<keyword evidence="2" id="KW-0433">Leucine-rich repeat</keyword>
<evidence type="ECO:0000256" key="1">
    <source>
        <dbReference type="ARBA" id="ARBA00004370"/>
    </source>
</evidence>
<dbReference type="EMBL" id="JAHRHJ020000004">
    <property type="protein sequence ID" value="KAH9317482.1"/>
    <property type="molecule type" value="Genomic_DNA"/>
</dbReference>
<comment type="caution">
    <text evidence="7">The sequence shown here is derived from an EMBL/GenBank/DDBJ whole genome shotgun (WGS) entry which is preliminary data.</text>
</comment>
<dbReference type="InterPro" id="IPR032675">
    <property type="entry name" value="LRR_dom_sf"/>
</dbReference>
<dbReference type="AlphaFoldDB" id="A0AA38LE00"/>
<dbReference type="Gene3D" id="3.80.10.10">
    <property type="entry name" value="Ribonuclease Inhibitor"/>
    <property type="match status" value="1"/>
</dbReference>
<dbReference type="Pfam" id="PF00560">
    <property type="entry name" value="LRR_1"/>
    <property type="match status" value="2"/>
</dbReference>
<evidence type="ECO:0000256" key="2">
    <source>
        <dbReference type="ARBA" id="ARBA00022614"/>
    </source>
</evidence>
<dbReference type="SUPFAM" id="SSF52058">
    <property type="entry name" value="L domain-like"/>
    <property type="match status" value="1"/>
</dbReference>
<feature type="non-terminal residue" evidence="7">
    <location>
        <position position="133"/>
    </location>
</feature>
<dbReference type="Proteomes" id="UP000824469">
    <property type="component" value="Unassembled WGS sequence"/>
</dbReference>
<keyword evidence="8" id="KW-1185">Reference proteome</keyword>
<dbReference type="Pfam" id="PF08263">
    <property type="entry name" value="LRRNT_2"/>
    <property type="match status" value="1"/>
</dbReference>
<organism evidence="7 8">
    <name type="scientific">Taxus chinensis</name>
    <name type="common">Chinese yew</name>
    <name type="synonym">Taxus wallichiana var. chinensis</name>
    <dbReference type="NCBI Taxonomy" id="29808"/>
    <lineage>
        <taxon>Eukaryota</taxon>
        <taxon>Viridiplantae</taxon>
        <taxon>Streptophyta</taxon>
        <taxon>Embryophyta</taxon>
        <taxon>Tracheophyta</taxon>
        <taxon>Spermatophyta</taxon>
        <taxon>Pinopsida</taxon>
        <taxon>Pinidae</taxon>
        <taxon>Conifers II</taxon>
        <taxon>Cupressales</taxon>
        <taxon>Taxaceae</taxon>
        <taxon>Taxus</taxon>
    </lineage>
</organism>
<evidence type="ECO:0000313" key="7">
    <source>
        <dbReference type="EMBL" id="KAH9317482.1"/>
    </source>
</evidence>
<keyword evidence="5" id="KW-0472">Membrane</keyword>
<feature type="non-terminal residue" evidence="7">
    <location>
        <position position="1"/>
    </location>
</feature>
<feature type="domain" description="Leucine-rich repeat-containing N-terminal plant-type" evidence="6">
    <location>
        <begin position="8"/>
        <end position="43"/>
    </location>
</feature>
<dbReference type="GO" id="GO:0016020">
    <property type="term" value="C:membrane"/>
    <property type="evidence" value="ECO:0007669"/>
    <property type="project" value="UniProtKB-SubCell"/>
</dbReference>
<keyword evidence="4" id="KW-0677">Repeat</keyword>
<reference evidence="7 8" key="1">
    <citation type="journal article" date="2021" name="Nat. Plants">
        <title>The Taxus genome provides insights into paclitaxel biosynthesis.</title>
        <authorList>
            <person name="Xiong X."/>
            <person name="Gou J."/>
            <person name="Liao Q."/>
            <person name="Li Y."/>
            <person name="Zhou Q."/>
            <person name="Bi G."/>
            <person name="Li C."/>
            <person name="Du R."/>
            <person name="Wang X."/>
            <person name="Sun T."/>
            <person name="Guo L."/>
            <person name="Liang H."/>
            <person name="Lu P."/>
            <person name="Wu Y."/>
            <person name="Zhang Z."/>
            <person name="Ro D.K."/>
            <person name="Shang Y."/>
            <person name="Huang S."/>
            <person name="Yan J."/>
        </authorList>
    </citation>
    <scope>NUCLEOTIDE SEQUENCE [LARGE SCALE GENOMIC DNA]</scope>
    <source>
        <strain evidence="7">Ta-2019</strain>
    </source>
</reference>
<evidence type="ECO:0000313" key="8">
    <source>
        <dbReference type="Proteomes" id="UP000824469"/>
    </source>
</evidence>
<dbReference type="InterPro" id="IPR013210">
    <property type="entry name" value="LRR_N_plant-typ"/>
</dbReference>
<dbReference type="OMA" id="VFPFANA"/>
<protein>
    <recommendedName>
        <fullName evidence="6">Leucine-rich repeat-containing N-terminal plant-type domain-containing protein</fullName>
    </recommendedName>
</protein>
<dbReference type="PANTHER" id="PTHR48060">
    <property type="entry name" value="DNA DAMAGE-REPAIR/TOLERATION PROTEIN DRT100"/>
    <property type="match status" value="1"/>
</dbReference>
<name>A0AA38LE00_TAXCH</name>
<evidence type="ECO:0000256" key="5">
    <source>
        <dbReference type="ARBA" id="ARBA00023136"/>
    </source>
</evidence>
<sequence>AWNASNQHSLLAFKDAISFDPNNSLGNWSPNVSFCKWIGITCSSPHMRRVVGLNLSEMDLEGAISPLVGNLSSLQTLDLSYNRLRGSIPAEITQLSHMEVLRLGANYITGTLPPPLGNLSALTDLQLKTTNIT</sequence>
<dbReference type="PANTHER" id="PTHR48060:SF21">
    <property type="entry name" value="L DOMAIN-LIKE PROTEIN"/>
    <property type="match status" value="1"/>
</dbReference>